<evidence type="ECO:0000259" key="11">
    <source>
        <dbReference type="Pfam" id="PF05134"/>
    </source>
</evidence>
<evidence type="ECO:0000256" key="10">
    <source>
        <dbReference type="SAM" id="Phobius"/>
    </source>
</evidence>
<keyword evidence="3" id="KW-0813">Transport</keyword>
<keyword evidence="4" id="KW-1003">Cell membrane</keyword>
<keyword evidence="5" id="KW-0997">Cell inner membrane</keyword>
<gene>
    <name evidence="13" type="primary">gspL</name>
    <name evidence="13" type="ORF">RQP53_23035</name>
</gene>
<evidence type="ECO:0000256" key="5">
    <source>
        <dbReference type="ARBA" id="ARBA00022519"/>
    </source>
</evidence>
<evidence type="ECO:0000313" key="14">
    <source>
        <dbReference type="Proteomes" id="UP001246372"/>
    </source>
</evidence>
<dbReference type="PIRSF" id="PIRSF015761">
    <property type="entry name" value="Protein_L"/>
    <property type="match status" value="1"/>
</dbReference>
<comment type="subcellular location">
    <subcellularLocation>
        <location evidence="1">Cell inner membrane</location>
        <topology evidence="1">Single-pass membrane protein</topology>
    </subcellularLocation>
</comment>
<sequence length="419" mass="45677">MSTTLLLLLPARPRLRSHGRGAEAPARSEAPEYDYIVSTDGEHISAQGRATASELPSADQIIAVPAESDLSWHRVTLPRAGRQRLRAALAGMLEETLLDDPESLHFAVEPEASGGDEAWVCAVHKAWVLDQLSQLDQAQVFVDRLSPAAWPEQPPCGHFYADGVGDGDEPAGIGLRWSHPEGAASLCIDGGLTRKLFPPTLVQASRWTATPAAAAAAERWLGTAVQVQSPEQRALRAARSPWNLRQFELAPRTRGIRALRLFWRGLMAKPWRPVRWGVGALIVLQLLALNIAAFQQRRELQAKRDALSQILTATFPKVRAVLDAPLQMRREIEQLRAAAGRAGDDDLEALLSAAATAWPADRGPVEALSFEPGRLSLAANGWNDNQIQQLRSLLQSEGWQLEQGEGKLTLSRAKPAAGR</sequence>
<evidence type="ECO:0000256" key="9">
    <source>
        <dbReference type="ARBA" id="ARBA00023136"/>
    </source>
</evidence>
<keyword evidence="8 10" id="KW-1133">Transmembrane helix</keyword>
<keyword evidence="14" id="KW-1185">Reference proteome</keyword>
<organism evidence="13 14">
    <name type="scientific">Roseateles aquae</name>
    <dbReference type="NCBI Taxonomy" id="3077235"/>
    <lineage>
        <taxon>Bacteria</taxon>
        <taxon>Pseudomonadati</taxon>
        <taxon>Pseudomonadota</taxon>
        <taxon>Betaproteobacteria</taxon>
        <taxon>Burkholderiales</taxon>
        <taxon>Sphaerotilaceae</taxon>
        <taxon>Roseateles</taxon>
    </lineage>
</organism>
<evidence type="ECO:0000256" key="1">
    <source>
        <dbReference type="ARBA" id="ARBA00004377"/>
    </source>
</evidence>
<evidence type="ECO:0000256" key="8">
    <source>
        <dbReference type="ARBA" id="ARBA00022989"/>
    </source>
</evidence>
<evidence type="ECO:0000259" key="12">
    <source>
        <dbReference type="Pfam" id="PF12693"/>
    </source>
</evidence>
<accession>A0ABU3PJ61</accession>
<reference evidence="13" key="1">
    <citation type="submission" date="2023-09" db="EMBL/GenBank/DDBJ databases">
        <title>Paucibacter sp. APW11 Genome sequencing and assembly.</title>
        <authorList>
            <person name="Kim I."/>
        </authorList>
    </citation>
    <scope>NUCLEOTIDE SEQUENCE</scope>
    <source>
        <strain evidence="13">APW11</strain>
    </source>
</reference>
<name>A0ABU3PJ61_9BURK</name>
<comment type="caution">
    <text evidence="13">The sequence shown here is derived from an EMBL/GenBank/DDBJ whole genome shotgun (WGS) entry which is preliminary data.</text>
</comment>
<feature type="domain" description="GspL periplasmic" evidence="12">
    <location>
        <begin position="269"/>
        <end position="405"/>
    </location>
</feature>
<keyword evidence="7" id="KW-0653">Protein transport</keyword>
<keyword evidence="6 10" id="KW-0812">Transmembrane</keyword>
<evidence type="ECO:0000256" key="7">
    <source>
        <dbReference type="ARBA" id="ARBA00022927"/>
    </source>
</evidence>
<dbReference type="Pfam" id="PF12693">
    <property type="entry name" value="GspL_C"/>
    <property type="match status" value="1"/>
</dbReference>
<dbReference type="Gene3D" id="3.30.420.380">
    <property type="match status" value="1"/>
</dbReference>
<keyword evidence="9 10" id="KW-0472">Membrane</keyword>
<proteinExistence type="inferred from homology"/>
<evidence type="ECO:0000256" key="3">
    <source>
        <dbReference type="ARBA" id="ARBA00022448"/>
    </source>
</evidence>
<dbReference type="Pfam" id="PF05134">
    <property type="entry name" value="T2SSL"/>
    <property type="match status" value="1"/>
</dbReference>
<dbReference type="InterPro" id="IPR043129">
    <property type="entry name" value="ATPase_NBD"/>
</dbReference>
<dbReference type="InterPro" id="IPR025691">
    <property type="entry name" value="GspL_pp_dom"/>
</dbReference>
<evidence type="ECO:0000256" key="2">
    <source>
        <dbReference type="ARBA" id="ARBA00005318"/>
    </source>
</evidence>
<dbReference type="Proteomes" id="UP001246372">
    <property type="component" value="Unassembled WGS sequence"/>
</dbReference>
<dbReference type="NCBIfam" id="TIGR01709">
    <property type="entry name" value="typeII_sec_gspL"/>
    <property type="match status" value="1"/>
</dbReference>
<dbReference type="EMBL" id="JAVXZY010000013">
    <property type="protein sequence ID" value="MDT9002173.1"/>
    <property type="molecule type" value="Genomic_DNA"/>
</dbReference>
<comment type="similarity">
    <text evidence="2">Belongs to the GSP L family.</text>
</comment>
<evidence type="ECO:0000313" key="13">
    <source>
        <dbReference type="EMBL" id="MDT9002173.1"/>
    </source>
</evidence>
<feature type="transmembrane region" description="Helical" evidence="10">
    <location>
        <begin position="276"/>
        <end position="294"/>
    </location>
</feature>
<dbReference type="SUPFAM" id="SSF53067">
    <property type="entry name" value="Actin-like ATPase domain"/>
    <property type="match status" value="1"/>
</dbReference>
<feature type="domain" description="GspL cytoplasmic actin-ATPase-like" evidence="11">
    <location>
        <begin position="44"/>
        <end position="148"/>
    </location>
</feature>
<evidence type="ECO:0000256" key="4">
    <source>
        <dbReference type="ARBA" id="ARBA00022475"/>
    </source>
</evidence>
<dbReference type="InterPro" id="IPR007812">
    <property type="entry name" value="T2SS_protein-GspL"/>
</dbReference>
<protein>
    <submittedName>
        <fullName evidence="13">Type II secretion system protein GspL</fullName>
    </submittedName>
</protein>
<dbReference type="RefSeq" id="WP_315653063.1">
    <property type="nucleotide sequence ID" value="NZ_JAVXZY010000013.1"/>
</dbReference>
<dbReference type="InterPro" id="IPR024230">
    <property type="entry name" value="GspL_cyto_dom"/>
</dbReference>
<evidence type="ECO:0000256" key="6">
    <source>
        <dbReference type="ARBA" id="ARBA00022692"/>
    </source>
</evidence>